<dbReference type="OrthoDB" id="3546385at2759"/>
<dbReference type="InterPro" id="IPR045518">
    <property type="entry name" value="2EXR"/>
</dbReference>
<dbReference type="GeneID" id="37226876"/>
<evidence type="ECO:0000259" key="1">
    <source>
        <dbReference type="Pfam" id="PF20150"/>
    </source>
</evidence>
<feature type="domain" description="2EXR" evidence="1">
    <location>
        <begin position="8"/>
        <end position="113"/>
    </location>
</feature>
<gene>
    <name evidence="2" type="ORF">BO80DRAFT_453511</name>
</gene>
<accession>A0A395H602</accession>
<protein>
    <recommendedName>
        <fullName evidence="1">2EXR domain-containing protein</fullName>
    </recommendedName>
</protein>
<dbReference type="Pfam" id="PF20150">
    <property type="entry name" value="2EXR"/>
    <property type="match status" value="1"/>
</dbReference>
<reference evidence="2 3" key="1">
    <citation type="submission" date="2018-02" db="EMBL/GenBank/DDBJ databases">
        <title>The genomes of Aspergillus section Nigri reveals drivers in fungal speciation.</title>
        <authorList>
            <consortium name="DOE Joint Genome Institute"/>
            <person name="Vesth T.C."/>
            <person name="Nybo J."/>
            <person name="Theobald S."/>
            <person name="Brandl J."/>
            <person name="Frisvad J.C."/>
            <person name="Nielsen K.F."/>
            <person name="Lyhne E.K."/>
            <person name="Kogle M.E."/>
            <person name="Kuo A."/>
            <person name="Riley R."/>
            <person name="Clum A."/>
            <person name="Nolan M."/>
            <person name="Lipzen A."/>
            <person name="Salamov A."/>
            <person name="Henrissat B."/>
            <person name="Wiebenga A."/>
            <person name="De vries R.P."/>
            <person name="Grigoriev I.V."/>
            <person name="Mortensen U.H."/>
            <person name="Andersen M.R."/>
            <person name="Baker S.E."/>
        </authorList>
    </citation>
    <scope>NUCLEOTIDE SEQUENCE [LARGE SCALE GENOMIC DNA]</scope>
    <source>
        <strain evidence="2 3">CBS 121593</strain>
    </source>
</reference>
<evidence type="ECO:0000313" key="3">
    <source>
        <dbReference type="Proteomes" id="UP000249402"/>
    </source>
</evidence>
<keyword evidence="3" id="KW-1185">Reference proteome</keyword>
<dbReference type="AlphaFoldDB" id="A0A395H602"/>
<dbReference type="Proteomes" id="UP000249402">
    <property type="component" value="Unassembled WGS sequence"/>
</dbReference>
<evidence type="ECO:0000313" key="2">
    <source>
        <dbReference type="EMBL" id="RAL03317.1"/>
    </source>
</evidence>
<name>A0A395H602_9EURO</name>
<proteinExistence type="predicted"/>
<dbReference type="EMBL" id="KZ824428">
    <property type="protein sequence ID" value="RAL03317.1"/>
    <property type="molecule type" value="Genomic_DNA"/>
</dbReference>
<dbReference type="VEuPathDB" id="FungiDB:BO80DRAFT_453511"/>
<organism evidence="2 3">
    <name type="scientific">Aspergillus ibericus CBS 121593</name>
    <dbReference type="NCBI Taxonomy" id="1448316"/>
    <lineage>
        <taxon>Eukaryota</taxon>
        <taxon>Fungi</taxon>
        <taxon>Dikarya</taxon>
        <taxon>Ascomycota</taxon>
        <taxon>Pezizomycotina</taxon>
        <taxon>Eurotiomycetes</taxon>
        <taxon>Eurotiomycetidae</taxon>
        <taxon>Eurotiales</taxon>
        <taxon>Aspergillaceae</taxon>
        <taxon>Aspergillus</taxon>
        <taxon>Aspergillus subgen. Circumdati</taxon>
    </lineage>
</organism>
<dbReference type="RefSeq" id="XP_025577644.1">
    <property type="nucleotide sequence ID" value="XM_025722011.1"/>
</dbReference>
<sequence length="254" mass="29340">MAAPEADFPLFVRLPVELRLQIWKETLPKFQRPLYFYQEGCWESHNTGENEITLKFNHHLLYLQLNIPIISVNREASKFTLRWMEQQGIKLYLHASKKSFVIQRPFNPCTDTLYVPKKQFHTFYYEPLGDLMCQAGFENMTIRCPEPALKNLAIPWDIAKDEPNLLADLSQSGYYSGVQKVALVVNTQAIPRGNQDLGSQEQWEMKSVLDNHTSTRHNGDCHFEGIEGVTKSAKKLGWDNDQQLEVELCFASLM</sequence>